<evidence type="ECO:0000313" key="1">
    <source>
        <dbReference type="EMBL" id="QFZ91266.2"/>
    </source>
</evidence>
<proteinExistence type="predicted"/>
<dbReference type="AlphaFoldDB" id="A0AAT9JT24"/>
<accession>A0AAT9JT24</accession>
<gene>
    <name evidence="1" type="ORF">EKO22_01675</name>
</gene>
<dbReference type="EMBL" id="CP034671">
    <property type="protein sequence ID" value="QFZ91266.2"/>
    <property type="molecule type" value="Genomic_DNA"/>
</dbReference>
<dbReference type="RefSeq" id="WP_267127983.1">
    <property type="nucleotide sequence ID" value="NZ_CP034671.2"/>
</dbReference>
<name>A0AAT9JT24_SYNEL</name>
<reference evidence="1" key="1">
    <citation type="submission" date="2024-01" db="EMBL/GenBank/DDBJ databases">
        <title>Synechococcus elongatus PCC 11802, a close yet different native of Synechococcus elongatus PCC 11801.</title>
        <authorList>
            <person name="Jaiswal D."/>
            <person name="Sengupta A."/>
            <person name="Sengupta S."/>
            <person name="Pakrasi H.B."/>
            <person name="Wangikar P."/>
        </authorList>
    </citation>
    <scope>NUCLEOTIDE SEQUENCE</scope>
    <source>
        <strain evidence="1">PCC 11802</strain>
    </source>
</reference>
<protein>
    <submittedName>
        <fullName evidence="1">Uncharacterized protein</fullName>
    </submittedName>
</protein>
<sequence length="43" mass="4600">MAEITEATRLEELAVIISEALVPVLRPRFQGAGQSRSTAVTST</sequence>
<organism evidence="1">
    <name type="scientific">Synechococcus elongatus PCC 11802</name>
    <dbReference type="NCBI Taxonomy" id="2283154"/>
    <lineage>
        <taxon>Bacteria</taxon>
        <taxon>Bacillati</taxon>
        <taxon>Cyanobacteriota</taxon>
        <taxon>Cyanophyceae</taxon>
        <taxon>Synechococcales</taxon>
        <taxon>Synechococcaceae</taxon>
        <taxon>Synechococcus</taxon>
    </lineage>
</organism>